<comment type="caution">
    <text evidence="1">The sequence shown here is derived from an EMBL/GenBank/DDBJ whole genome shotgun (WGS) entry which is preliminary data.</text>
</comment>
<keyword evidence="2" id="KW-1185">Reference proteome</keyword>
<dbReference type="AlphaFoldDB" id="A0A8T2X4X7"/>
<accession>A0A8T2X4X7</accession>
<evidence type="ECO:0000313" key="1">
    <source>
        <dbReference type="EMBL" id="KAH8488645.1"/>
    </source>
</evidence>
<evidence type="ECO:0000313" key="2">
    <source>
        <dbReference type="Proteomes" id="UP000807159"/>
    </source>
</evidence>
<name>A0A8T2X4X7_POPDE</name>
<proteinExistence type="predicted"/>
<reference evidence="1" key="1">
    <citation type="journal article" date="2021" name="J. Hered.">
        <title>Genome Assembly of Salicaceae Populus deltoides (Eastern Cottonwood) I-69 Based on Nanopore Sequencing and Hi-C Technologies.</title>
        <authorList>
            <person name="Bai S."/>
            <person name="Wu H."/>
            <person name="Zhang J."/>
            <person name="Pan Z."/>
            <person name="Zhao W."/>
            <person name="Li Z."/>
            <person name="Tong C."/>
        </authorList>
    </citation>
    <scope>NUCLEOTIDE SEQUENCE</scope>
    <source>
        <tissue evidence="1">Leaf</tissue>
    </source>
</reference>
<dbReference type="Proteomes" id="UP000807159">
    <property type="component" value="Chromosome 14"/>
</dbReference>
<sequence length="138" mass="15856">MPFIDIQYLKVESEYEGGKEKRMQELKSKDYVGKKKKKEVRVSDISWVRILPVEQKVMRALCFFKRHAVRDDKAAESRRECLIITISCTSPKGFEGGQPSKEASPGKFIMPGSATASFIPSNLHSEQWGTQWHDFFEP</sequence>
<protein>
    <submittedName>
        <fullName evidence="1">Uncharacterized protein</fullName>
    </submittedName>
</protein>
<dbReference type="EMBL" id="JACEGQ020000014">
    <property type="protein sequence ID" value="KAH8488645.1"/>
    <property type="molecule type" value="Genomic_DNA"/>
</dbReference>
<organism evidence="1 2">
    <name type="scientific">Populus deltoides</name>
    <name type="common">Eastern poplar</name>
    <name type="synonym">Eastern cottonwood</name>
    <dbReference type="NCBI Taxonomy" id="3696"/>
    <lineage>
        <taxon>Eukaryota</taxon>
        <taxon>Viridiplantae</taxon>
        <taxon>Streptophyta</taxon>
        <taxon>Embryophyta</taxon>
        <taxon>Tracheophyta</taxon>
        <taxon>Spermatophyta</taxon>
        <taxon>Magnoliopsida</taxon>
        <taxon>eudicotyledons</taxon>
        <taxon>Gunneridae</taxon>
        <taxon>Pentapetalae</taxon>
        <taxon>rosids</taxon>
        <taxon>fabids</taxon>
        <taxon>Malpighiales</taxon>
        <taxon>Salicaceae</taxon>
        <taxon>Saliceae</taxon>
        <taxon>Populus</taxon>
    </lineage>
</organism>
<gene>
    <name evidence="1" type="ORF">H0E87_024329</name>
</gene>